<dbReference type="EC" id="2.4.2.10" evidence="2 6"/>
<name>A0A075LK23_9BACI</name>
<comment type="function">
    <text evidence="6">Catalyzes the transfer of a ribosyl phosphate group from 5-phosphoribose 1-diphosphate to orotate, leading to the formation of orotidine monophosphate (OMP).</text>
</comment>
<dbReference type="AlphaFoldDB" id="A0A075LK23"/>
<dbReference type="HOGENOM" id="CLU_074878_1_1_9"/>
<feature type="binding site" evidence="6">
    <location>
        <position position="95"/>
    </location>
    <ligand>
        <name>5-phospho-alpha-D-ribose 1-diphosphate</name>
        <dbReference type="ChEBI" id="CHEBI:58017"/>
        <note>ligand shared between dimeric partners</note>
    </ligand>
</feature>
<dbReference type="UniPathway" id="UPA00070">
    <property type="reaction ID" value="UER00119"/>
</dbReference>
<evidence type="ECO:0000259" key="7">
    <source>
        <dbReference type="Pfam" id="PF00156"/>
    </source>
</evidence>
<evidence type="ECO:0000256" key="4">
    <source>
        <dbReference type="ARBA" id="ARBA00022679"/>
    </source>
</evidence>
<dbReference type="GO" id="GO:0044205">
    <property type="term" value="P:'de novo' UMP biosynthetic process"/>
    <property type="evidence" value="ECO:0007669"/>
    <property type="project" value="UniProtKB-UniRule"/>
</dbReference>
<keyword evidence="4 6" id="KW-0808">Transferase</keyword>
<feature type="binding site" evidence="6">
    <location>
        <position position="101"/>
    </location>
    <ligand>
        <name>5-phospho-alpha-D-ribose 1-diphosphate</name>
        <dbReference type="ChEBI" id="CHEBI:58017"/>
        <note>ligand shared between dimeric partners</note>
    </ligand>
</feature>
<dbReference type="CDD" id="cd06223">
    <property type="entry name" value="PRTases_typeI"/>
    <property type="match status" value="1"/>
</dbReference>
<protein>
    <recommendedName>
        <fullName evidence="2 6">Orotate phosphoribosyltransferase</fullName>
        <shortName evidence="6">OPRT</shortName>
        <shortName evidence="6">OPRTase</shortName>
        <ecNumber evidence="2 6">2.4.2.10</ecNumber>
    </recommendedName>
</protein>
<feature type="domain" description="Phosphoribosyltransferase" evidence="7">
    <location>
        <begin position="46"/>
        <end position="157"/>
    </location>
</feature>
<evidence type="ECO:0000313" key="9">
    <source>
        <dbReference type="Proteomes" id="UP000027980"/>
    </source>
</evidence>
<evidence type="ECO:0000256" key="1">
    <source>
        <dbReference type="ARBA" id="ARBA00004889"/>
    </source>
</evidence>
<feature type="binding site" description="in other chain" evidence="6">
    <location>
        <begin position="121"/>
        <end position="129"/>
    </location>
    <ligand>
        <name>5-phospho-alpha-D-ribose 1-diphosphate</name>
        <dbReference type="ChEBI" id="CHEBI:58017"/>
        <note>ligand shared between dimeric partners</note>
    </ligand>
</feature>
<dbReference type="InterPro" id="IPR023031">
    <property type="entry name" value="OPRT"/>
</dbReference>
<evidence type="ECO:0000256" key="6">
    <source>
        <dbReference type="HAMAP-Rule" id="MF_01208"/>
    </source>
</evidence>
<evidence type="ECO:0000256" key="5">
    <source>
        <dbReference type="ARBA" id="ARBA00022975"/>
    </source>
</evidence>
<comment type="pathway">
    <text evidence="1 6">Pyrimidine metabolism; UMP biosynthesis via de novo pathway; UMP from orotate: step 1/2.</text>
</comment>
<evidence type="ECO:0000256" key="2">
    <source>
        <dbReference type="ARBA" id="ARBA00011971"/>
    </source>
</evidence>
<dbReference type="Gene3D" id="3.40.50.2020">
    <property type="match status" value="1"/>
</dbReference>
<dbReference type="InterPro" id="IPR004467">
    <property type="entry name" value="Or_phspho_trans_dom"/>
</dbReference>
<dbReference type="Proteomes" id="UP000027980">
    <property type="component" value="Chromosome"/>
</dbReference>
<dbReference type="InterPro" id="IPR000836">
    <property type="entry name" value="PRTase_dom"/>
</dbReference>
<dbReference type="GO" id="GO:0019856">
    <property type="term" value="P:pyrimidine nucleobase biosynthetic process"/>
    <property type="evidence" value="ECO:0007669"/>
    <property type="project" value="TreeGrafter"/>
</dbReference>
<dbReference type="NCBIfam" id="TIGR00336">
    <property type="entry name" value="pyrE"/>
    <property type="match status" value="1"/>
</dbReference>
<organism evidence="8 9">
    <name type="scientific">Terribacillus saccharophilus</name>
    <dbReference type="NCBI Taxonomy" id="361277"/>
    <lineage>
        <taxon>Bacteria</taxon>
        <taxon>Bacillati</taxon>
        <taxon>Bacillota</taxon>
        <taxon>Bacilli</taxon>
        <taxon>Bacillales</taxon>
        <taxon>Bacillaceae</taxon>
        <taxon>Terribacillus</taxon>
    </lineage>
</organism>
<proteinExistence type="inferred from homology"/>
<comment type="cofactor">
    <cofactor evidence="6">
        <name>Mg(2+)</name>
        <dbReference type="ChEBI" id="CHEBI:18420"/>
    </cofactor>
</comment>
<sequence length="203" mass="21984">MTTTTNIAEALLSIDAIQIDPSKSFVWASGIHSPIYCDNRLTLGHPEVRTAIARQFQQKLAELPETDIIAGCATGGIPHAAWLADKADLPMIYVRSSKKGHGKGNQIEGANVAGKHVVVIEDLISTGGSVINTVQALQEAGAIVTKVLAIFSYNLKKADDNFAAIGVPFETLTNFDELVDILTKETTITSQEKQELLEWRNEL</sequence>
<dbReference type="EMBL" id="CP008876">
    <property type="protein sequence ID" value="AIF66312.1"/>
    <property type="molecule type" value="Genomic_DNA"/>
</dbReference>
<dbReference type="SUPFAM" id="SSF53271">
    <property type="entry name" value="PRTase-like"/>
    <property type="match status" value="1"/>
</dbReference>
<dbReference type="InterPro" id="IPR029057">
    <property type="entry name" value="PRTase-like"/>
</dbReference>
<feature type="binding site" evidence="6">
    <location>
        <position position="125"/>
    </location>
    <ligand>
        <name>orotate</name>
        <dbReference type="ChEBI" id="CHEBI:30839"/>
    </ligand>
</feature>
<evidence type="ECO:0000313" key="8">
    <source>
        <dbReference type="EMBL" id="AIF66312.1"/>
    </source>
</evidence>
<comment type="catalytic activity">
    <reaction evidence="6">
        <text>orotidine 5'-phosphate + diphosphate = orotate + 5-phospho-alpha-D-ribose 1-diphosphate</text>
        <dbReference type="Rhea" id="RHEA:10380"/>
        <dbReference type="ChEBI" id="CHEBI:30839"/>
        <dbReference type="ChEBI" id="CHEBI:33019"/>
        <dbReference type="ChEBI" id="CHEBI:57538"/>
        <dbReference type="ChEBI" id="CHEBI:58017"/>
        <dbReference type="EC" id="2.4.2.10"/>
    </reaction>
</comment>
<comment type="caution">
    <text evidence="6">Lacks conserved residue(s) required for the propagation of feature annotation.</text>
</comment>
<dbReference type="GO" id="GO:0000287">
    <property type="term" value="F:magnesium ion binding"/>
    <property type="evidence" value="ECO:0007669"/>
    <property type="project" value="UniProtKB-UniRule"/>
</dbReference>
<dbReference type="PANTHER" id="PTHR19278:SF9">
    <property type="entry name" value="URIDINE 5'-MONOPHOSPHATE SYNTHASE"/>
    <property type="match status" value="1"/>
</dbReference>
<reference evidence="8 9" key="1">
    <citation type="submission" date="2014-07" db="EMBL/GenBank/DDBJ databases">
        <title>Complete genome sequence of a moderately halophilic bacterium Terribacillus aidingensis MP602, isolated from Cryptomeria fortunei in Tianmu mountain in China.</title>
        <authorList>
            <person name="Wang Y."/>
            <person name="Lu P."/>
            <person name="Zhang L."/>
        </authorList>
    </citation>
    <scope>NUCLEOTIDE SEQUENCE [LARGE SCALE GENOMIC DNA]</scope>
    <source>
        <strain evidence="8 9">MP602</strain>
    </source>
</reference>
<dbReference type="HAMAP" id="MF_01208">
    <property type="entry name" value="PyrE"/>
    <property type="match status" value="1"/>
</dbReference>
<accession>A0A075LK23</accession>
<comment type="similarity">
    <text evidence="6">Belongs to the purine/pyrimidine phosphoribosyltransferase family. PyrE subfamily.</text>
</comment>
<feature type="binding site" evidence="6">
    <location>
        <position position="99"/>
    </location>
    <ligand>
        <name>5-phospho-alpha-D-ribose 1-diphosphate</name>
        <dbReference type="ChEBI" id="CHEBI:58017"/>
        <note>ligand shared between dimeric partners</note>
    </ligand>
</feature>
<comment type="subunit">
    <text evidence="6">Homodimer.</text>
</comment>
<dbReference type="RefSeq" id="WP_038560030.1">
    <property type="nucleotide sequence ID" value="NZ_CP008876.1"/>
</dbReference>
<keyword evidence="6" id="KW-0460">Magnesium</keyword>
<keyword evidence="3 6" id="KW-0328">Glycosyltransferase</keyword>
<evidence type="ECO:0000256" key="3">
    <source>
        <dbReference type="ARBA" id="ARBA00022676"/>
    </source>
</evidence>
<dbReference type="KEGG" id="tap:GZ22_06530"/>
<dbReference type="Pfam" id="PF00156">
    <property type="entry name" value="Pribosyltran"/>
    <property type="match status" value="1"/>
</dbReference>
<dbReference type="GO" id="GO:0004588">
    <property type="term" value="F:orotate phosphoribosyltransferase activity"/>
    <property type="evidence" value="ECO:0007669"/>
    <property type="project" value="UniProtKB-UniRule"/>
</dbReference>
<gene>
    <name evidence="6" type="primary">pyrE</name>
    <name evidence="8" type="ORF">GZ22_06530</name>
</gene>
<dbReference type="GeneID" id="34221292"/>
<dbReference type="OrthoDB" id="9802134at2"/>
<keyword evidence="5 6" id="KW-0665">Pyrimidine biosynthesis</keyword>
<dbReference type="PANTHER" id="PTHR19278">
    <property type="entry name" value="OROTATE PHOSPHORIBOSYLTRANSFERASE"/>
    <property type="match status" value="1"/>
</dbReference>